<dbReference type="Pfam" id="PF01520">
    <property type="entry name" value="Amidase_3"/>
    <property type="match status" value="1"/>
</dbReference>
<dbReference type="AlphaFoldDB" id="A0A3B1BNG0"/>
<gene>
    <name evidence="3" type="ORF">MNBD_NITROSPINAE01-155</name>
</gene>
<dbReference type="InterPro" id="IPR002508">
    <property type="entry name" value="MurNAc-LAA_cat"/>
</dbReference>
<evidence type="ECO:0000256" key="1">
    <source>
        <dbReference type="ARBA" id="ARBA00022801"/>
    </source>
</evidence>
<dbReference type="SUPFAM" id="SSF53187">
    <property type="entry name" value="Zn-dependent exopeptidases"/>
    <property type="match status" value="1"/>
</dbReference>
<evidence type="ECO:0000313" key="3">
    <source>
        <dbReference type="EMBL" id="VAX19489.1"/>
    </source>
</evidence>
<evidence type="ECO:0000259" key="2">
    <source>
        <dbReference type="SMART" id="SM00646"/>
    </source>
</evidence>
<dbReference type="InterPro" id="IPR050695">
    <property type="entry name" value="N-acetylmuramoyl_amidase_3"/>
</dbReference>
<keyword evidence="1 3" id="KW-0378">Hydrolase</keyword>
<dbReference type="EMBL" id="UOGC01000091">
    <property type="protein sequence ID" value="VAX19489.1"/>
    <property type="molecule type" value="Genomic_DNA"/>
</dbReference>
<dbReference type="SMART" id="SM00646">
    <property type="entry name" value="Ami_3"/>
    <property type="match status" value="1"/>
</dbReference>
<protein>
    <submittedName>
        <fullName evidence="3">N-acetylmuramoyl-L-alanine amidase</fullName>
        <ecNumber evidence="3">3.5.1.28</ecNumber>
    </submittedName>
</protein>
<feature type="domain" description="MurNAc-LAA" evidence="2">
    <location>
        <begin position="130"/>
        <end position="255"/>
    </location>
</feature>
<reference evidence="3" key="1">
    <citation type="submission" date="2018-06" db="EMBL/GenBank/DDBJ databases">
        <authorList>
            <person name="Zhirakovskaya E."/>
        </authorList>
    </citation>
    <scope>NUCLEOTIDE SEQUENCE</scope>
</reference>
<dbReference type="GO" id="GO:0008745">
    <property type="term" value="F:N-acetylmuramoyl-L-alanine amidase activity"/>
    <property type="evidence" value="ECO:0007669"/>
    <property type="project" value="UniProtKB-EC"/>
</dbReference>
<dbReference type="PANTHER" id="PTHR30404:SF0">
    <property type="entry name" value="N-ACETYLMURAMOYL-L-ALANINE AMIDASE AMIC"/>
    <property type="match status" value="1"/>
</dbReference>
<organism evidence="3">
    <name type="scientific">hydrothermal vent metagenome</name>
    <dbReference type="NCBI Taxonomy" id="652676"/>
    <lineage>
        <taxon>unclassified sequences</taxon>
        <taxon>metagenomes</taxon>
        <taxon>ecological metagenomes</taxon>
    </lineage>
</organism>
<dbReference type="GO" id="GO:0030288">
    <property type="term" value="C:outer membrane-bounded periplasmic space"/>
    <property type="evidence" value="ECO:0007669"/>
    <property type="project" value="TreeGrafter"/>
</dbReference>
<dbReference type="CDD" id="cd02696">
    <property type="entry name" value="MurNAc-LAA"/>
    <property type="match status" value="1"/>
</dbReference>
<proteinExistence type="predicted"/>
<dbReference type="PANTHER" id="PTHR30404">
    <property type="entry name" value="N-ACETYLMURAMOYL-L-ALANINE AMIDASE"/>
    <property type="match status" value="1"/>
</dbReference>
<sequence>MSNAAPVLRRWCSFFPLFCVVLFFFFLFAGYASAQGFFKDWLNDKKAMEEQVPVPDEPLLEEEKPKPVIVFLDAGHGGGDLGAQSSRHVLEKNVTLNIVKAIKKKLSGYDRIEVVTSRMSDISAKPIERINQANASDADLFVSVHTDGGMVPRSHALKVFINHAKDVKSDSWNALNDRFAEQNDILAEKIVTELDKKNNGRGVDVVKTDKLYLGALLMPAVLVEALDLSNPEDEMRIEEGAYLKEVADAIANGLLDFLFSSGKI</sequence>
<accession>A0A3B1BNG0</accession>
<dbReference type="GO" id="GO:0009253">
    <property type="term" value="P:peptidoglycan catabolic process"/>
    <property type="evidence" value="ECO:0007669"/>
    <property type="project" value="InterPro"/>
</dbReference>
<name>A0A3B1BNG0_9ZZZZ</name>
<dbReference type="EC" id="3.5.1.28" evidence="3"/>
<dbReference type="Gene3D" id="3.40.630.40">
    <property type="entry name" value="Zn-dependent exopeptidases"/>
    <property type="match status" value="1"/>
</dbReference>